<dbReference type="Proteomes" id="UP000426444">
    <property type="component" value="Chromosome"/>
</dbReference>
<evidence type="ECO:0000313" key="2">
    <source>
        <dbReference type="EMBL" id="QGT98631.1"/>
    </source>
</evidence>
<dbReference type="Pfam" id="PF06695">
    <property type="entry name" value="Sm_multidrug_ex"/>
    <property type="match status" value="1"/>
</dbReference>
<evidence type="ECO:0008006" key="4">
    <source>
        <dbReference type="Google" id="ProtNLM"/>
    </source>
</evidence>
<sequence>MGWLISIWEYVLVFVLAAIPWIEILVVIPIAIIQGLNPILVAVMSFSGNFLTVFILIVLFEKYQKWRSKKKDITEQDKKPSKRTERAKDIWYKYGVPGLSFAGPIITGSHVAVIIGMVLGAKKYSMTTWMTISLGIWTLAITVVSYYGLDFFNLI</sequence>
<name>A0A6I6DDG6_9FIRM</name>
<dbReference type="RefSeq" id="WP_156202605.1">
    <property type="nucleotide sequence ID" value="NZ_CP046457.1"/>
</dbReference>
<reference evidence="3" key="1">
    <citation type="journal article" date="2019" name="Microbiology">
        <title>Complete Genome Sequence of an Uncultured Bacterium of the Candidate Phylum Bipolaricaulota.</title>
        <authorList>
            <person name="Kadnikov V.V."/>
            <person name="Mardanov A.V."/>
            <person name="Beletsky A.V."/>
            <person name="Frank Y.A."/>
            <person name="Karnachuk O.V."/>
            <person name="Ravin N.V."/>
        </authorList>
    </citation>
    <scope>NUCLEOTIDE SEQUENCE [LARGE SCALE GENOMIC DNA]</scope>
</reference>
<proteinExistence type="predicted"/>
<feature type="transmembrane region" description="Helical" evidence="1">
    <location>
        <begin position="7"/>
        <end position="33"/>
    </location>
</feature>
<dbReference type="InterPro" id="IPR009577">
    <property type="entry name" value="Sm_multidrug_ex"/>
</dbReference>
<dbReference type="KEGG" id="salq:SYNTR_0038"/>
<dbReference type="EMBL" id="CP046457">
    <property type="protein sequence ID" value="QGT98631.1"/>
    <property type="molecule type" value="Genomic_DNA"/>
</dbReference>
<feature type="transmembrane region" description="Helical" evidence="1">
    <location>
        <begin position="91"/>
        <end position="120"/>
    </location>
</feature>
<dbReference type="OrthoDB" id="6400183at2"/>
<gene>
    <name evidence="2" type="ORF">SYNTR_0038</name>
</gene>
<keyword evidence="1" id="KW-0812">Transmembrane</keyword>
<keyword evidence="1" id="KW-0472">Membrane</keyword>
<dbReference type="AlphaFoldDB" id="A0A6I6DDG6"/>
<keyword evidence="3" id="KW-1185">Reference proteome</keyword>
<accession>A0A6I6DDG6</accession>
<evidence type="ECO:0000256" key="1">
    <source>
        <dbReference type="SAM" id="Phobius"/>
    </source>
</evidence>
<feature type="transmembrane region" description="Helical" evidence="1">
    <location>
        <begin position="39"/>
        <end position="60"/>
    </location>
</feature>
<organism evidence="2 3">
    <name type="scientific">Candidatus Syntrophocurvum alkaliphilum</name>
    <dbReference type="NCBI Taxonomy" id="2293317"/>
    <lineage>
        <taxon>Bacteria</taxon>
        <taxon>Bacillati</taxon>
        <taxon>Bacillota</taxon>
        <taxon>Clostridia</taxon>
        <taxon>Eubacteriales</taxon>
        <taxon>Syntrophomonadaceae</taxon>
        <taxon>Candidatus Syntrophocurvum</taxon>
    </lineage>
</organism>
<keyword evidence="1" id="KW-1133">Transmembrane helix</keyword>
<protein>
    <recommendedName>
        <fullName evidence="4">DNA-binding protein</fullName>
    </recommendedName>
</protein>
<evidence type="ECO:0000313" key="3">
    <source>
        <dbReference type="Proteomes" id="UP000426444"/>
    </source>
</evidence>
<feature type="transmembrane region" description="Helical" evidence="1">
    <location>
        <begin position="126"/>
        <end position="149"/>
    </location>
</feature>